<evidence type="ECO:0000256" key="1">
    <source>
        <dbReference type="ARBA" id="ARBA00004751"/>
    </source>
</evidence>
<evidence type="ECO:0000256" key="5">
    <source>
        <dbReference type="ARBA" id="ARBA00049288"/>
    </source>
</evidence>
<evidence type="ECO:0000256" key="4">
    <source>
        <dbReference type="ARBA" id="ARBA00022679"/>
    </source>
</evidence>
<dbReference type="SUPFAM" id="SSF48256">
    <property type="entry name" value="Citrate synthase"/>
    <property type="match status" value="1"/>
</dbReference>
<dbReference type="PROSITE" id="PS00480">
    <property type="entry name" value="CITRATE_SYNTHASE"/>
    <property type="match status" value="1"/>
</dbReference>
<dbReference type="GO" id="GO:0005975">
    <property type="term" value="P:carbohydrate metabolic process"/>
    <property type="evidence" value="ECO:0007669"/>
    <property type="project" value="TreeGrafter"/>
</dbReference>
<comment type="catalytic activity">
    <reaction evidence="5">
        <text>oxaloacetate + acetyl-CoA + H2O = citrate + CoA + H(+)</text>
        <dbReference type="Rhea" id="RHEA:16845"/>
        <dbReference type="ChEBI" id="CHEBI:15377"/>
        <dbReference type="ChEBI" id="CHEBI:15378"/>
        <dbReference type="ChEBI" id="CHEBI:16452"/>
        <dbReference type="ChEBI" id="CHEBI:16947"/>
        <dbReference type="ChEBI" id="CHEBI:57287"/>
        <dbReference type="ChEBI" id="CHEBI:57288"/>
        <dbReference type="EC" id="2.3.3.16"/>
    </reaction>
</comment>
<dbReference type="InterPro" id="IPR024176">
    <property type="entry name" value="Citrate_synthase_bac-typ"/>
</dbReference>
<keyword evidence="10" id="KW-1185">Reference proteome</keyword>
<name>A0A0J8GIK2_9LIST</name>
<reference evidence="9 10" key="1">
    <citation type="journal article" date="2015" name="Genome Biol. Evol.">
        <title>Comparative Genomics of Listeria Sensu Lato: Genus-Wide Differences in Evolutionary Dynamics and the Progressive Gain of Complex, Potentially Pathogenicity-Related Traits through Lateral Gene Transfer.</title>
        <authorList>
            <person name="Chiara M."/>
            <person name="Caruso M."/>
            <person name="D'Erchia A.M."/>
            <person name="Manzari C."/>
            <person name="Fraccalvieri R."/>
            <person name="Goffredo E."/>
            <person name="Latorre L."/>
            <person name="Miccolupo A."/>
            <person name="Padalino I."/>
            <person name="Santagada G."/>
            <person name="Chiocco D."/>
            <person name="Pesole G."/>
            <person name="Horner D.S."/>
            <person name="Parisi A."/>
        </authorList>
    </citation>
    <scope>NUCLEOTIDE SEQUENCE [LARGE SCALE GENOMIC DNA]</scope>
    <source>
        <strain evidence="9 10">1991</strain>
    </source>
</reference>
<dbReference type="EMBL" id="AZHO01000006">
    <property type="protein sequence ID" value="KMT60829.1"/>
    <property type="molecule type" value="Genomic_DNA"/>
</dbReference>
<dbReference type="NCBIfam" id="TIGR01800">
    <property type="entry name" value="cit_synth_II"/>
    <property type="match status" value="1"/>
</dbReference>
<dbReference type="InterPro" id="IPR016142">
    <property type="entry name" value="Citrate_synth-like_lrg_a-sub"/>
</dbReference>
<dbReference type="OrthoDB" id="9800864at2"/>
<dbReference type="PRINTS" id="PR00143">
    <property type="entry name" value="CITRTSNTHASE"/>
</dbReference>
<dbReference type="GO" id="GO:0006099">
    <property type="term" value="P:tricarboxylic acid cycle"/>
    <property type="evidence" value="ECO:0007669"/>
    <property type="project" value="UniProtKB-UniPathway"/>
</dbReference>
<dbReference type="Proteomes" id="UP000052258">
    <property type="component" value="Unassembled WGS sequence"/>
</dbReference>
<evidence type="ECO:0000256" key="7">
    <source>
        <dbReference type="PIRSR" id="PIRSR001369-1"/>
    </source>
</evidence>
<dbReference type="NCBIfam" id="NF010637">
    <property type="entry name" value="PRK14034.1"/>
    <property type="match status" value="1"/>
</dbReference>
<dbReference type="InterPro" id="IPR019810">
    <property type="entry name" value="Citrate_synthase_AS"/>
</dbReference>
<comment type="caution">
    <text evidence="9">The sequence shown here is derived from an EMBL/GenBank/DDBJ whole genome shotgun (WGS) entry which is preliminary data.</text>
</comment>
<dbReference type="Pfam" id="PF00285">
    <property type="entry name" value="Citrate_synt"/>
    <property type="match status" value="1"/>
</dbReference>
<dbReference type="AlphaFoldDB" id="A0A0J8GIK2"/>
<sequence>MTVSKGLENVYVAETSISSIIDDTLKYVGYSIDDLVTNNVSFEEVVYLLWHLRLPNKQELIKFKDEISEHMAVSETIITSLRMQNHQKLHPMSVLRTTVSMLGVFDTESELDDGESIYKKGLRLQAKMPTIVAAFSRIRRGLDPIPPKQGLSVAANFLYMITGEEADPLSVEAMNKALVLHADHEFNASTFTARVCVATLSDVYSGVTAAIGALKGPLHGGANERVFDMLVEIDDASSNVRDYIQYKIDQKQKIMGFGHRVYRGGDPRAKHLKEMSERLTKEKDEEKWYTLSCQVEEAVWDLKHLRPNVDFYSASVYHALGIDVDLFTLVFSVSRVSGWLAHIFEQYRDNRLIRPRAIYVGPESREYQPIEKRI</sequence>
<comment type="similarity">
    <text evidence="2 6 8">Belongs to the citrate synthase family.</text>
</comment>
<evidence type="ECO:0000256" key="2">
    <source>
        <dbReference type="ARBA" id="ARBA00010566"/>
    </source>
</evidence>
<evidence type="ECO:0000256" key="6">
    <source>
        <dbReference type="PIRNR" id="PIRNR001369"/>
    </source>
</evidence>
<feature type="active site" evidence="7">
    <location>
        <position position="310"/>
    </location>
</feature>
<feature type="active site" evidence="7">
    <location>
        <position position="259"/>
    </location>
</feature>
<organism evidence="9 10">
    <name type="scientific">Listeria fleischmannii 1991</name>
    <dbReference type="NCBI Taxonomy" id="1430899"/>
    <lineage>
        <taxon>Bacteria</taxon>
        <taxon>Bacillati</taxon>
        <taxon>Bacillota</taxon>
        <taxon>Bacilli</taxon>
        <taxon>Bacillales</taxon>
        <taxon>Listeriaceae</taxon>
        <taxon>Listeria</taxon>
    </lineage>
</organism>
<dbReference type="InterPro" id="IPR002020">
    <property type="entry name" value="Citrate_synthase"/>
</dbReference>
<dbReference type="InterPro" id="IPR036969">
    <property type="entry name" value="Citrate_synthase_sf"/>
</dbReference>
<dbReference type="RefSeq" id="WP_059139877.1">
    <property type="nucleotide sequence ID" value="NZ_KQ130610.1"/>
</dbReference>
<dbReference type="PANTHER" id="PTHR11739">
    <property type="entry name" value="CITRATE SYNTHASE"/>
    <property type="match status" value="1"/>
</dbReference>
<dbReference type="InterPro" id="IPR011278">
    <property type="entry name" value="2-MeCitrate/Citrate_synth_II"/>
</dbReference>
<dbReference type="GO" id="GO:0005829">
    <property type="term" value="C:cytosol"/>
    <property type="evidence" value="ECO:0007669"/>
    <property type="project" value="TreeGrafter"/>
</dbReference>
<evidence type="ECO:0000256" key="3">
    <source>
        <dbReference type="ARBA" id="ARBA00022532"/>
    </source>
</evidence>
<evidence type="ECO:0000313" key="9">
    <source>
        <dbReference type="EMBL" id="KMT60829.1"/>
    </source>
</evidence>
<gene>
    <name evidence="9" type="ORF">X560_0520</name>
</gene>
<dbReference type="Gene3D" id="1.10.230.10">
    <property type="entry name" value="Cytochrome P450-Terp, domain 2"/>
    <property type="match status" value="1"/>
</dbReference>
<accession>A0A0J8GIK2</accession>
<dbReference type="FunFam" id="1.10.230.10:FF:000003">
    <property type="entry name" value="Citrate synthase"/>
    <property type="match status" value="1"/>
</dbReference>
<dbReference type="PANTHER" id="PTHR11739:SF4">
    <property type="entry name" value="CITRATE SYNTHASE, PEROXISOMAL"/>
    <property type="match status" value="1"/>
</dbReference>
<evidence type="ECO:0000256" key="8">
    <source>
        <dbReference type="RuleBase" id="RU003406"/>
    </source>
</evidence>
<dbReference type="PIRSF" id="PIRSF001369">
    <property type="entry name" value="Citrate_synth"/>
    <property type="match status" value="1"/>
</dbReference>
<dbReference type="GO" id="GO:0036440">
    <property type="term" value="F:citrate synthase activity"/>
    <property type="evidence" value="ECO:0007669"/>
    <property type="project" value="UniProtKB-EC"/>
</dbReference>
<proteinExistence type="inferred from homology"/>
<protein>
    <recommendedName>
        <fullName evidence="6">Citrate synthase</fullName>
    </recommendedName>
</protein>
<keyword evidence="3" id="KW-0816">Tricarboxylic acid cycle</keyword>
<dbReference type="InterPro" id="IPR016143">
    <property type="entry name" value="Citrate_synth-like_sm_a-sub"/>
</dbReference>
<comment type="pathway">
    <text evidence="1">Carbohydrate metabolism; tricarboxylic acid cycle; isocitrate from oxaloacetate: step 1/2.</text>
</comment>
<dbReference type="Gene3D" id="1.10.580.10">
    <property type="entry name" value="Citrate Synthase, domain 1"/>
    <property type="match status" value="1"/>
</dbReference>
<dbReference type="UniPathway" id="UPA00223"/>
<dbReference type="PATRIC" id="fig|1430899.3.peg.534"/>
<keyword evidence="4 6" id="KW-0808">Transferase</keyword>
<evidence type="ECO:0000313" key="10">
    <source>
        <dbReference type="Proteomes" id="UP000052258"/>
    </source>
</evidence>